<dbReference type="SUPFAM" id="SSF56317">
    <property type="entry name" value="Carbon-nitrogen hydrolase"/>
    <property type="match status" value="1"/>
</dbReference>
<keyword evidence="1 3" id="KW-0378">Hydrolase</keyword>
<dbReference type="PROSITE" id="PS50263">
    <property type="entry name" value="CN_HYDROLASE"/>
    <property type="match status" value="1"/>
</dbReference>
<dbReference type="Gene3D" id="3.60.110.10">
    <property type="entry name" value="Carbon-nitrogen hydrolase"/>
    <property type="match status" value="1"/>
</dbReference>
<dbReference type="AlphaFoldDB" id="A0A316F6V4"/>
<evidence type="ECO:0000259" key="2">
    <source>
        <dbReference type="PROSITE" id="PS50263"/>
    </source>
</evidence>
<dbReference type="Proteomes" id="UP000245697">
    <property type="component" value="Unassembled WGS sequence"/>
</dbReference>
<protein>
    <submittedName>
        <fullName evidence="3">Putative amidohydrolase</fullName>
    </submittedName>
</protein>
<dbReference type="PANTHER" id="PTHR43674">
    <property type="entry name" value="NITRILASE C965.09-RELATED"/>
    <property type="match status" value="1"/>
</dbReference>
<dbReference type="EMBL" id="QGGR01000017">
    <property type="protein sequence ID" value="PWK41170.1"/>
    <property type="molecule type" value="Genomic_DNA"/>
</dbReference>
<dbReference type="CDD" id="cd07197">
    <property type="entry name" value="nitrilase"/>
    <property type="match status" value="1"/>
</dbReference>
<sequence length="247" mass="26470">MRRTLRVGACQTPELLGDVPAALTLIESFAARPEAAGLDVLLFPECFLQGYLPTPEHLSRTAFDLASPEFATILARLAPIRPTLIIGMIERRDGAWFNTAAVIAGGTVLGAYRKTHLIDGERAFTAGTGHPVFDVNGVRFGINICYDTRFPSAAAAVAAQGGRVLLVPSQNMLRHPSAEQWKPLHNTIRAERARETGMWVISADVTGRRGSERIGYGPTSVISPSGAVVAQVETLTVGMVTAEIPPE</sequence>
<evidence type="ECO:0000313" key="3">
    <source>
        <dbReference type="EMBL" id="PWK41170.1"/>
    </source>
</evidence>
<dbReference type="OrthoDB" id="4008466at2"/>
<feature type="domain" description="CN hydrolase" evidence="2">
    <location>
        <begin position="5"/>
        <end position="246"/>
    </location>
</feature>
<organism evidence="3 4">
    <name type="scientific">Actinoplanes xinjiangensis</name>
    <dbReference type="NCBI Taxonomy" id="512350"/>
    <lineage>
        <taxon>Bacteria</taxon>
        <taxon>Bacillati</taxon>
        <taxon>Actinomycetota</taxon>
        <taxon>Actinomycetes</taxon>
        <taxon>Micromonosporales</taxon>
        <taxon>Micromonosporaceae</taxon>
        <taxon>Actinoplanes</taxon>
    </lineage>
</organism>
<accession>A0A316F6V4</accession>
<reference evidence="3 4" key="1">
    <citation type="submission" date="2018-05" db="EMBL/GenBank/DDBJ databases">
        <title>Genomic Encyclopedia of Archaeal and Bacterial Type Strains, Phase II (KMG-II): from individual species to whole genera.</title>
        <authorList>
            <person name="Goeker M."/>
        </authorList>
    </citation>
    <scope>NUCLEOTIDE SEQUENCE [LARGE SCALE GENOMIC DNA]</scope>
    <source>
        <strain evidence="3 4">DSM 45184</strain>
    </source>
</reference>
<dbReference type="InterPro" id="IPR050345">
    <property type="entry name" value="Aliph_Amidase/BUP"/>
</dbReference>
<keyword evidence="4" id="KW-1185">Reference proteome</keyword>
<comment type="caution">
    <text evidence="3">The sequence shown here is derived from an EMBL/GenBank/DDBJ whole genome shotgun (WGS) entry which is preliminary data.</text>
</comment>
<gene>
    <name evidence="3" type="ORF">BC793_11737</name>
</gene>
<proteinExistence type="predicted"/>
<dbReference type="Pfam" id="PF00795">
    <property type="entry name" value="CN_hydrolase"/>
    <property type="match status" value="1"/>
</dbReference>
<dbReference type="InterPro" id="IPR003010">
    <property type="entry name" value="C-N_Hydrolase"/>
</dbReference>
<dbReference type="RefSeq" id="WP_109599193.1">
    <property type="nucleotide sequence ID" value="NZ_BONA01000069.1"/>
</dbReference>
<dbReference type="PANTHER" id="PTHR43674:SF16">
    <property type="entry name" value="CARBON-NITROGEN FAMILY, PUTATIVE (AFU_ORTHOLOGUE AFUA_5G02350)-RELATED"/>
    <property type="match status" value="1"/>
</dbReference>
<name>A0A316F6V4_9ACTN</name>
<evidence type="ECO:0000256" key="1">
    <source>
        <dbReference type="ARBA" id="ARBA00022801"/>
    </source>
</evidence>
<evidence type="ECO:0000313" key="4">
    <source>
        <dbReference type="Proteomes" id="UP000245697"/>
    </source>
</evidence>
<dbReference type="InterPro" id="IPR036526">
    <property type="entry name" value="C-N_Hydrolase_sf"/>
</dbReference>
<dbReference type="GO" id="GO:0016811">
    <property type="term" value="F:hydrolase activity, acting on carbon-nitrogen (but not peptide) bonds, in linear amides"/>
    <property type="evidence" value="ECO:0007669"/>
    <property type="project" value="TreeGrafter"/>
</dbReference>